<proteinExistence type="predicted"/>
<accession>A0A7R7FSL7</accession>
<sequence>MQDNVNTVDEVGSEGAFVKLATVISSFLLLLVQQDAQQELLVFLIFPK</sequence>
<evidence type="ECO:0000313" key="2">
    <source>
        <dbReference type="Proteomes" id="UP000515472"/>
    </source>
</evidence>
<dbReference type="EMBL" id="AP023213">
    <property type="protein sequence ID" value="BCO11601.1"/>
    <property type="molecule type" value="Genomic_DNA"/>
</dbReference>
<name>A0A7R7FSL7_9BACT</name>
<dbReference type="Proteomes" id="UP000515472">
    <property type="component" value="Chromosome"/>
</dbReference>
<gene>
    <name evidence="1" type="ORF">GEOBRER4_n3723</name>
</gene>
<keyword evidence="2" id="KW-1185">Reference proteome</keyword>
<reference evidence="1 2" key="1">
    <citation type="submission" date="2020-06" db="EMBL/GenBank/DDBJ databases">
        <title>Interaction of electrochemicaly active bacteria, Geobacter bremensis R4 on different carbon anode.</title>
        <authorList>
            <person name="Meng L."/>
            <person name="Yoshida N."/>
        </authorList>
    </citation>
    <scope>NUCLEOTIDE SEQUENCE [LARGE SCALE GENOMIC DNA]</scope>
    <source>
        <strain evidence="1 2">R4</strain>
    </source>
</reference>
<organism evidence="1 2">
    <name type="scientific">Citrifermentans bremense</name>
    <dbReference type="NCBI Taxonomy" id="60035"/>
    <lineage>
        <taxon>Bacteria</taxon>
        <taxon>Pseudomonadati</taxon>
        <taxon>Thermodesulfobacteriota</taxon>
        <taxon>Desulfuromonadia</taxon>
        <taxon>Geobacterales</taxon>
        <taxon>Geobacteraceae</taxon>
        <taxon>Citrifermentans</taxon>
    </lineage>
</organism>
<evidence type="ECO:0000313" key="1">
    <source>
        <dbReference type="EMBL" id="BCO11601.1"/>
    </source>
</evidence>
<dbReference type="AlphaFoldDB" id="A0A7R7FSL7"/>
<protein>
    <submittedName>
        <fullName evidence="1">Uncharacterized protein</fullName>
    </submittedName>
</protein>